<evidence type="ECO:0000256" key="2">
    <source>
        <dbReference type="ARBA" id="ARBA00022490"/>
    </source>
</evidence>
<dbReference type="EMBL" id="SGKU01000021">
    <property type="protein sequence ID" value="NFA42698.1"/>
    <property type="molecule type" value="Genomic_DNA"/>
</dbReference>
<dbReference type="Proteomes" id="UP000473681">
    <property type="component" value="Unassembled WGS sequence"/>
</dbReference>
<dbReference type="InterPro" id="IPR050680">
    <property type="entry name" value="YpeA/RimI_acetyltransf"/>
</dbReference>
<dbReference type="InterPro" id="IPR006464">
    <property type="entry name" value="AcTrfase_RimI/Ard1"/>
</dbReference>
<evidence type="ECO:0000256" key="3">
    <source>
        <dbReference type="ARBA" id="ARBA00022679"/>
    </source>
</evidence>
<comment type="catalytic activity">
    <reaction evidence="5">
        <text>N-terminal L-alanyl-[ribosomal protein bS18] + acetyl-CoA = N-terminal N(alpha)-acetyl-L-alanyl-[ribosomal protein bS18] + CoA + H(+)</text>
        <dbReference type="Rhea" id="RHEA:43756"/>
        <dbReference type="Rhea" id="RHEA-COMP:10676"/>
        <dbReference type="Rhea" id="RHEA-COMP:10677"/>
        <dbReference type="ChEBI" id="CHEBI:15378"/>
        <dbReference type="ChEBI" id="CHEBI:57287"/>
        <dbReference type="ChEBI" id="CHEBI:57288"/>
        <dbReference type="ChEBI" id="CHEBI:64718"/>
        <dbReference type="ChEBI" id="CHEBI:83683"/>
        <dbReference type="EC" id="2.3.1.266"/>
    </reaction>
</comment>
<protein>
    <recommendedName>
        <fullName evidence="5">[Ribosomal protein bS18]-alanine N-acetyltransferase</fullName>
        <ecNumber evidence="5">2.3.1.266</ecNumber>
    </recommendedName>
</protein>
<dbReference type="InterPro" id="IPR000182">
    <property type="entry name" value="GNAT_dom"/>
</dbReference>
<proteinExistence type="inferred from homology"/>
<dbReference type="Proteomes" id="UP000472355">
    <property type="component" value="Unassembled WGS sequence"/>
</dbReference>
<organism evidence="7 10">
    <name type="scientific">Clostridium botulinum</name>
    <dbReference type="NCBI Taxonomy" id="1491"/>
    <lineage>
        <taxon>Bacteria</taxon>
        <taxon>Bacillati</taxon>
        <taxon>Bacillota</taxon>
        <taxon>Clostridia</taxon>
        <taxon>Eubacteriales</taxon>
        <taxon>Clostridiaceae</taxon>
        <taxon>Clostridium</taxon>
    </lineage>
</organism>
<evidence type="ECO:0000256" key="1">
    <source>
        <dbReference type="ARBA" id="ARBA00005395"/>
    </source>
</evidence>
<dbReference type="PANTHER" id="PTHR43420">
    <property type="entry name" value="ACETYLTRANSFERASE"/>
    <property type="match status" value="1"/>
</dbReference>
<dbReference type="EC" id="2.3.1.266" evidence="5"/>
<evidence type="ECO:0000256" key="5">
    <source>
        <dbReference type="RuleBase" id="RU363094"/>
    </source>
</evidence>
<evidence type="ECO:0000313" key="9">
    <source>
        <dbReference type="EMBL" id="NFN33957.1"/>
    </source>
</evidence>
<dbReference type="EMBL" id="SWVK01000002">
    <property type="protein sequence ID" value="NFN33957.1"/>
    <property type="molecule type" value="Genomic_DNA"/>
</dbReference>
<evidence type="ECO:0000313" key="7">
    <source>
        <dbReference type="EMBL" id="NFA42698.1"/>
    </source>
</evidence>
<name>A0A0C2N6R7_CLOBO</name>
<dbReference type="GO" id="GO:0008999">
    <property type="term" value="F:protein-N-terminal-alanine acetyltransferase activity"/>
    <property type="evidence" value="ECO:0007669"/>
    <property type="project" value="UniProtKB-EC"/>
</dbReference>
<comment type="subcellular location">
    <subcellularLocation>
        <location evidence="5">Cytoplasm</location>
    </subcellularLocation>
</comment>
<gene>
    <name evidence="7" type="primary">rimI</name>
    <name evidence="7" type="ORF">EXM65_08960</name>
    <name evidence="8" type="ORF">FC774_11930</name>
    <name evidence="9" type="ORF">FDB51_02190</name>
</gene>
<dbReference type="Proteomes" id="UP000476820">
    <property type="component" value="Unassembled WGS sequence"/>
</dbReference>
<evidence type="ECO:0000313" key="10">
    <source>
        <dbReference type="Proteomes" id="UP000472355"/>
    </source>
</evidence>
<keyword evidence="4" id="KW-0012">Acyltransferase</keyword>
<dbReference type="SUPFAM" id="SSF55729">
    <property type="entry name" value="Acyl-CoA N-acyltransferases (Nat)"/>
    <property type="match status" value="1"/>
</dbReference>
<dbReference type="PROSITE" id="PS51186">
    <property type="entry name" value="GNAT"/>
    <property type="match status" value="1"/>
</dbReference>
<dbReference type="AlphaFoldDB" id="A0A0C2N6R7"/>
<feature type="domain" description="N-acetyltransferase" evidence="6">
    <location>
        <begin position="3"/>
        <end position="147"/>
    </location>
</feature>
<keyword evidence="2 5" id="KW-0963">Cytoplasm</keyword>
<evidence type="ECO:0000313" key="12">
    <source>
        <dbReference type="Proteomes" id="UP000476820"/>
    </source>
</evidence>
<dbReference type="GO" id="GO:0005737">
    <property type="term" value="C:cytoplasm"/>
    <property type="evidence" value="ECO:0007669"/>
    <property type="project" value="UniProtKB-SubCell"/>
</dbReference>
<evidence type="ECO:0000259" key="6">
    <source>
        <dbReference type="PROSITE" id="PS51186"/>
    </source>
</evidence>
<reference evidence="11 12" key="2">
    <citation type="submission" date="2019-04" db="EMBL/GenBank/DDBJ databases">
        <title>Genome sequencing of Clostridium botulinum Groups I-IV and Clostridium butyricum.</title>
        <authorList>
            <person name="Brunt J."/>
            <person name="Van Vliet A.H.M."/>
            <person name="Stringer S.C."/>
            <person name="Carter A.T."/>
            <person name="Peck M.W."/>
        </authorList>
    </citation>
    <scope>NUCLEOTIDE SEQUENCE [LARGE SCALE GENOMIC DNA]</scope>
    <source>
        <strain evidence="8 12">1605</strain>
        <strain evidence="9 11">CB-K-33E</strain>
    </source>
</reference>
<comment type="similarity">
    <text evidence="1 5">Belongs to the acetyltransferase family. RimI subfamily.</text>
</comment>
<comment type="caution">
    <text evidence="7">The sequence shown here is derived from an EMBL/GenBank/DDBJ whole genome shotgun (WGS) entry which is preliminary data.</text>
</comment>
<evidence type="ECO:0000313" key="11">
    <source>
        <dbReference type="Proteomes" id="UP000473681"/>
    </source>
</evidence>
<accession>A0A0C2N6R7</accession>
<dbReference type="PANTHER" id="PTHR43420:SF44">
    <property type="entry name" value="ACETYLTRANSFERASE YPEA"/>
    <property type="match status" value="1"/>
</dbReference>
<dbReference type="Pfam" id="PF00583">
    <property type="entry name" value="Acetyltransf_1"/>
    <property type="match status" value="1"/>
</dbReference>
<evidence type="ECO:0000256" key="4">
    <source>
        <dbReference type="ARBA" id="ARBA00023315"/>
    </source>
</evidence>
<reference evidence="7 10" key="1">
    <citation type="submission" date="2019-02" db="EMBL/GenBank/DDBJ databases">
        <title>Genome sequencing of Clostridium botulinum clinical isolates.</title>
        <authorList>
            <person name="Brunt J."/>
            <person name="Van Vliet A.H.M."/>
            <person name="Stringer S.C."/>
            <person name="Grant K.A."/>
            <person name="Carter A.C."/>
            <person name="Peck M.W."/>
        </authorList>
    </citation>
    <scope>NUCLEOTIDE SEQUENCE [LARGE SCALE GENOMIC DNA]</scope>
    <source>
        <strain evidence="7 10">H113700579</strain>
    </source>
</reference>
<dbReference type="CDD" id="cd04301">
    <property type="entry name" value="NAT_SF"/>
    <property type="match status" value="1"/>
</dbReference>
<dbReference type="Gene3D" id="3.40.630.30">
    <property type="match status" value="1"/>
</dbReference>
<dbReference type="RefSeq" id="WP_012451867.1">
    <property type="nucleotide sequence ID" value="NZ_CP010520.1"/>
</dbReference>
<dbReference type="OrthoDB" id="9794566at2"/>
<dbReference type="InterPro" id="IPR016181">
    <property type="entry name" value="Acyl_CoA_acyltransferase"/>
</dbReference>
<keyword evidence="3 7" id="KW-0808">Transferase</keyword>
<comment type="function">
    <text evidence="5">Acetylates the N-terminal alanine of ribosomal protein bS18.</text>
</comment>
<dbReference type="EMBL" id="SWOV01000033">
    <property type="protein sequence ID" value="NFF88575.1"/>
    <property type="molecule type" value="Genomic_DNA"/>
</dbReference>
<dbReference type="NCBIfam" id="TIGR01575">
    <property type="entry name" value="rimI"/>
    <property type="match status" value="1"/>
</dbReference>
<evidence type="ECO:0000313" key="8">
    <source>
        <dbReference type="EMBL" id="NFF88575.1"/>
    </source>
</evidence>
<sequence length="151" mass="17226">MKLTTSLMTEADIDAVLEISLLSFPTPWSKESYIQELANPLANYIVAKYDNKIIGFIGAWLIIDEAHITNIAVCPDFRRKNVASTLLDSLIEINKKAGCISYTLEVRASNIPAQELYKKYGFVENGIRKNYYQDNKEDAIIMWRIDEKNNS</sequence>